<dbReference type="InterPro" id="IPR017441">
    <property type="entry name" value="Protein_kinase_ATP_BS"/>
</dbReference>
<dbReference type="PROSITE" id="PS00108">
    <property type="entry name" value="PROTEIN_KINASE_ST"/>
    <property type="match status" value="1"/>
</dbReference>
<dbReference type="SUPFAM" id="SSF48452">
    <property type="entry name" value="TPR-like"/>
    <property type="match status" value="1"/>
</dbReference>
<evidence type="ECO:0000256" key="6">
    <source>
        <dbReference type="SAM" id="Phobius"/>
    </source>
</evidence>
<feature type="transmembrane region" description="Helical" evidence="6">
    <location>
        <begin position="401"/>
        <end position="422"/>
    </location>
</feature>
<evidence type="ECO:0000256" key="5">
    <source>
        <dbReference type="PROSITE-ProRule" id="PRU10141"/>
    </source>
</evidence>
<dbReference type="PROSITE" id="PS00107">
    <property type="entry name" value="PROTEIN_KINASE_ATP"/>
    <property type="match status" value="1"/>
</dbReference>
<keyword evidence="8" id="KW-0723">Serine/threonine-protein kinase</keyword>
<name>A0A9X4LLA1_9BURK</name>
<dbReference type="CDD" id="cd14014">
    <property type="entry name" value="STKc_PknB_like"/>
    <property type="match status" value="1"/>
</dbReference>
<organism evidence="8 9">
    <name type="scientific">Pelomonas aquatica</name>
    <dbReference type="NCBI Taxonomy" id="431058"/>
    <lineage>
        <taxon>Bacteria</taxon>
        <taxon>Pseudomonadati</taxon>
        <taxon>Pseudomonadota</taxon>
        <taxon>Betaproteobacteria</taxon>
        <taxon>Burkholderiales</taxon>
        <taxon>Sphaerotilaceae</taxon>
        <taxon>Roseateles</taxon>
    </lineage>
</organism>
<dbReference type="EMBL" id="SGUG01000008">
    <property type="protein sequence ID" value="MDG0862268.1"/>
    <property type="molecule type" value="Genomic_DNA"/>
</dbReference>
<keyword evidence="1" id="KW-0808">Transferase</keyword>
<dbReference type="GO" id="GO:0005524">
    <property type="term" value="F:ATP binding"/>
    <property type="evidence" value="ECO:0007669"/>
    <property type="project" value="UniProtKB-UniRule"/>
</dbReference>
<keyword evidence="4 5" id="KW-0067">ATP-binding</keyword>
<dbReference type="InterPro" id="IPR011990">
    <property type="entry name" value="TPR-like_helical_dom_sf"/>
</dbReference>
<dbReference type="PROSITE" id="PS50011">
    <property type="entry name" value="PROTEIN_KINASE_DOM"/>
    <property type="match status" value="1"/>
</dbReference>
<keyword evidence="2 5" id="KW-0547">Nucleotide-binding</keyword>
<dbReference type="Pfam" id="PF00069">
    <property type="entry name" value="Pkinase"/>
    <property type="match status" value="1"/>
</dbReference>
<dbReference type="GO" id="GO:0004674">
    <property type="term" value="F:protein serine/threonine kinase activity"/>
    <property type="evidence" value="ECO:0007669"/>
    <property type="project" value="UniProtKB-KW"/>
</dbReference>
<keyword evidence="3 8" id="KW-0418">Kinase</keyword>
<evidence type="ECO:0000256" key="4">
    <source>
        <dbReference type="ARBA" id="ARBA00022840"/>
    </source>
</evidence>
<dbReference type="PANTHER" id="PTHR43289">
    <property type="entry name" value="MITOGEN-ACTIVATED PROTEIN KINASE KINASE KINASE 20-RELATED"/>
    <property type="match status" value="1"/>
</dbReference>
<evidence type="ECO:0000256" key="3">
    <source>
        <dbReference type="ARBA" id="ARBA00022777"/>
    </source>
</evidence>
<dbReference type="RefSeq" id="WP_268151528.1">
    <property type="nucleotide sequence ID" value="NZ_JAPPUW010000012.1"/>
</dbReference>
<feature type="domain" description="Protein kinase" evidence="7">
    <location>
        <begin position="90"/>
        <end position="381"/>
    </location>
</feature>
<reference evidence="8" key="1">
    <citation type="submission" date="2019-02" db="EMBL/GenBank/DDBJ databases">
        <title>Draft genome of the type strain Pelomonas aquatica CCUG 52575T.</title>
        <authorList>
            <person name="Gomila M."/>
            <person name="Lalucat J."/>
        </authorList>
    </citation>
    <scope>NUCLEOTIDE SEQUENCE</scope>
    <source>
        <strain evidence="8">CCUG 52575</strain>
    </source>
</reference>
<dbReference type="Gene3D" id="1.10.510.10">
    <property type="entry name" value="Transferase(Phosphotransferase) domain 1"/>
    <property type="match status" value="1"/>
</dbReference>
<evidence type="ECO:0000256" key="2">
    <source>
        <dbReference type="ARBA" id="ARBA00022741"/>
    </source>
</evidence>
<dbReference type="SUPFAM" id="SSF56112">
    <property type="entry name" value="Protein kinase-like (PK-like)"/>
    <property type="match status" value="1"/>
</dbReference>
<sequence>MTAIDKQQWAVLSPLLDELLDLAEPARSRRLAELRTQDAALADRLAAMLAQDASLDLQGFLDMPAARAVIDTLASPDEPPDLAGQHIGPYVLQRELGRGGMGTVWLAHRADGRFEGDVAIKFLQSGLFGSSGGAARFAREGQILGRLSHPHIARLLDAGVHEGSQPYLVLEYVEGLPIDRHCQQQGLDVAARIRLFLDVLAAVAHAHSRLILHRDLKPSNILVSADGQVKLLDFGIAKLLDDAAQAQDGAAATEITQRAGSAYTPQFAAPEQVQQTDVTTATDVYALGVLLYLLLGGRHPTAEGTQSQLDHLKAVVELQPRRLSSVAAESGDLALARQARLLKGDLDTILAKALKKKPAERYANAQALADDLGRWLAHEPIAARPDSRVYVLGRFVRRHRLAVGFGALAVLALAGLTGVSVWQAQRAKVAEQQAQARRGQAEALLSYLLGEMANELRPVGRLSLLESIGQQALQVLGDPDPRQAVSIDDLLKRVKALLILAEVQLQKERFGLASEALTSAERWLQQAQRQSPADEAVLRQGTQLAFWMGELALQRGRSADAAQHWSRYREIAQQWVDRMPGAEEPVLELSHARLNLGVLALLSLSLDEARRQFDAALEASRSLHARHPDTEEYQKKLNDDLVWAVETAVAGGRAADALALGDELLALQARRSAAHPRDLLPKVDQALALGWRAYALNALARPGEAVAADREARALLREAVAGDGSNQRWRRLLLDREALGLLSALQAPATPLPEQRARAQALQGLLASVKAPSAVVRYVLALWEARQMAPERAMARLDEALLLPANWNPASQRPRFSELRARAALELERRQLVHQHGLRMPAETCRTARAFWEPVARAGLASPVPELWRQLGDCQ</sequence>
<gene>
    <name evidence="8" type="ORF">EXJ73_07245</name>
</gene>
<dbReference type="PANTHER" id="PTHR43289:SF34">
    <property type="entry name" value="SERINE_THREONINE-PROTEIN KINASE YBDM-RELATED"/>
    <property type="match status" value="1"/>
</dbReference>
<dbReference type="InterPro" id="IPR011009">
    <property type="entry name" value="Kinase-like_dom_sf"/>
</dbReference>
<dbReference type="Proteomes" id="UP001152766">
    <property type="component" value="Unassembled WGS sequence"/>
</dbReference>
<keyword evidence="6" id="KW-0472">Membrane</keyword>
<keyword evidence="6" id="KW-0812">Transmembrane</keyword>
<dbReference type="InterPro" id="IPR008271">
    <property type="entry name" value="Ser/Thr_kinase_AS"/>
</dbReference>
<comment type="caution">
    <text evidence="8">The sequence shown here is derived from an EMBL/GenBank/DDBJ whole genome shotgun (WGS) entry which is preliminary data.</text>
</comment>
<protein>
    <submittedName>
        <fullName evidence="8">Serine/threonine protein kinase</fullName>
    </submittedName>
</protein>
<evidence type="ECO:0000259" key="7">
    <source>
        <dbReference type="PROSITE" id="PS50011"/>
    </source>
</evidence>
<keyword evidence="9" id="KW-1185">Reference proteome</keyword>
<evidence type="ECO:0000256" key="1">
    <source>
        <dbReference type="ARBA" id="ARBA00022679"/>
    </source>
</evidence>
<accession>A0A9X4LLA1</accession>
<feature type="binding site" evidence="5">
    <location>
        <position position="121"/>
    </location>
    <ligand>
        <name>ATP</name>
        <dbReference type="ChEBI" id="CHEBI:30616"/>
    </ligand>
</feature>
<dbReference type="SMART" id="SM00220">
    <property type="entry name" value="S_TKc"/>
    <property type="match status" value="1"/>
</dbReference>
<dbReference type="InterPro" id="IPR000719">
    <property type="entry name" value="Prot_kinase_dom"/>
</dbReference>
<evidence type="ECO:0000313" key="8">
    <source>
        <dbReference type="EMBL" id="MDG0862268.1"/>
    </source>
</evidence>
<evidence type="ECO:0000313" key="9">
    <source>
        <dbReference type="Proteomes" id="UP001152766"/>
    </source>
</evidence>
<proteinExistence type="predicted"/>
<keyword evidence="6" id="KW-1133">Transmembrane helix</keyword>
<dbReference type="AlphaFoldDB" id="A0A9X4LLA1"/>
<dbReference type="Gene3D" id="3.30.200.20">
    <property type="entry name" value="Phosphorylase Kinase, domain 1"/>
    <property type="match status" value="1"/>
</dbReference>